<feature type="domain" description="ABM" evidence="1">
    <location>
        <begin position="3"/>
        <end position="91"/>
    </location>
</feature>
<dbReference type="Proteomes" id="UP000517753">
    <property type="component" value="Unassembled WGS sequence"/>
</dbReference>
<keyword evidence="3" id="KW-1185">Reference proteome</keyword>
<name>A0A7Y9K2G0_9SPHN</name>
<dbReference type="PANTHER" id="PTHR33336:SF3">
    <property type="entry name" value="ABM DOMAIN-CONTAINING PROTEIN"/>
    <property type="match status" value="1"/>
</dbReference>
<proteinExistence type="predicted"/>
<sequence>MAVKVIAFVTVKPGQDEAFVAAARVCVAASRAEPGTLHYELWRETEGARRFVFNELYADQAAVDAHMQSDHFKAFGLAARDLAAARPEIIVTEAVDVAG</sequence>
<dbReference type="InterPro" id="IPR011008">
    <property type="entry name" value="Dimeric_a/b-barrel"/>
</dbReference>
<comment type="caution">
    <text evidence="2">The sequence shown here is derived from an EMBL/GenBank/DDBJ whole genome shotgun (WGS) entry which is preliminary data.</text>
</comment>
<dbReference type="RefSeq" id="WP_179507839.1">
    <property type="nucleotide sequence ID" value="NZ_JACCBY010000001.1"/>
</dbReference>
<protein>
    <submittedName>
        <fullName evidence="2">Quinol monooxygenase YgiN</fullName>
    </submittedName>
</protein>
<dbReference type="AlphaFoldDB" id="A0A7Y9K2G0"/>
<organism evidence="2 3">
    <name type="scientific">Sphingomonas melonis</name>
    <dbReference type="NCBI Taxonomy" id="152682"/>
    <lineage>
        <taxon>Bacteria</taxon>
        <taxon>Pseudomonadati</taxon>
        <taxon>Pseudomonadota</taxon>
        <taxon>Alphaproteobacteria</taxon>
        <taxon>Sphingomonadales</taxon>
        <taxon>Sphingomonadaceae</taxon>
        <taxon>Sphingomonas</taxon>
    </lineage>
</organism>
<dbReference type="InterPro" id="IPR007138">
    <property type="entry name" value="ABM_dom"/>
</dbReference>
<dbReference type="Pfam" id="PF03992">
    <property type="entry name" value="ABM"/>
    <property type="match status" value="1"/>
</dbReference>
<dbReference type="Gene3D" id="3.30.70.100">
    <property type="match status" value="1"/>
</dbReference>
<keyword evidence="2" id="KW-0503">Monooxygenase</keyword>
<evidence type="ECO:0000313" key="3">
    <source>
        <dbReference type="Proteomes" id="UP000517753"/>
    </source>
</evidence>
<reference evidence="2 3" key="1">
    <citation type="submission" date="2020-08" db="EMBL/GenBank/DDBJ databases">
        <title>The Agave Microbiome: Exploring the role of microbial communities in plant adaptations to desert environments.</title>
        <authorList>
            <person name="Partida-Martinez L.P."/>
        </authorList>
    </citation>
    <scope>NUCLEOTIDE SEQUENCE [LARGE SCALE GENOMIC DNA]</scope>
    <source>
        <strain evidence="2 3">AS2.3</strain>
    </source>
</reference>
<dbReference type="PROSITE" id="PS51725">
    <property type="entry name" value="ABM"/>
    <property type="match status" value="1"/>
</dbReference>
<dbReference type="EMBL" id="JACCBY010000001">
    <property type="protein sequence ID" value="NYD89390.1"/>
    <property type="molecule type" value="Genomic_DNA"/>
</dbReference>
<dbReference type="InterPro" id="IPR050744">
    <property type="entry name" value="AI-2_Isomerase_LsrG"/>
</dbReference>
<dbReference type="SUPFAM" id="SSF54909">
    <property type="entry name" value="Dimeric alpha+beta barrel"/>
    <property type="match status" value="1"/>
</dbReference>
<keyword evidence="2" id="KW-0560">Oxidoreductase</keyword>
<gene>
    <name evidence="2" type="ORF">HD841_001159</name>
</gene>
<evidence type="ECO:0000313" key="2">
    <source>
        <dbReference type="EMBL" id="NYD89390.1"/>
    </source>
</evidence>
<dbReference type="GO" id="GO:0005829">
    <property type="term" value="C:cytosol"/>
    <property type="evidence" value="ECO:0007669"/>
    <property type="project" value="TreeGrafter"/>
</dbReference>
<evidence type="ECO:0000259" key="1">
    <source>
        <dbReference type="PROSITE" id="PS51725"/>
    </source>
</evidence>
<accession>A0A7Y9K2G0</accession>
<dbReference type="GO" id="GO:0004497">
    <property type="term" value="F:monooxygenase activity"/>
    <property type="evidence" value="ECO:0007669"/>
    <property type="project" value="UniProtKB-KW"/>
</dbReference>
<dbReference type="PANTHER" id="PTHR33336">
    <property type="entry name" value="QUINOL MONOOXYGENASE YGIN-RELATED"/>
    <property type="match status" value="1"/>
</dbReference>